<organism evidence="6 7">
    <name type="scientific">Promicromonospora citrea</name>
    <dbReference type="NCBI Taxonomy" id="43677"/>
    <lineage>
        <taxon>Bacteria</taxon>
        <taxon>Bacillati</taxon>
        <taxon>Actinomycetota</taxon>
        <taxon>Actinomycetes</taxon>
        <taxon>Micrococcales</taxon>
        <taxon>Promicromonosporaceae</taxon>
        <taxon>Promicromonospora</taxon>
    </lineage>
</organism>
<dbReference type="GO" id="GO:0016491">
    <property type="term" value="F:oxidoreductase activity"/>
    <property type="evidence" value="ECO:0007669"/>
    <property type="project" value="UniProtKB-KW"/>
</dbReference>
<dbReference type="InterPro" id="IPR014105">
    <property type="entry name" value="Carotenoid/retinoid_OxRdtase"/>
</dbReference>
<name>A0A8H9GEX9_9MICO</name>
<evidence type="ECO:0000259" key="5">
    <source>
        <dbReference type="Pfam" id="PF01593"/>
    </source>
</evidence>
<dbReference type="InterPro" id="IPR002937">
    <property type="entry name" value="Amino_oxidase"/>
</dbReference>
<dbReference type="EMBL" id="BMPT01000003">
    <property type="protein sequence ID" value="GGM17797.1"/>
    <property type="molecule type" value="Genomic_DNA"/>
</dbReference>
<evidence type="ECO:0000256" key="2">
    <source>
        <dbReference type="ARBA" id="ARBA00022746"/>
    </source>
</evidence>
<evidence type="ECO:0000256" key="3">
    <source>
        <dbReference type="ARBA" id="ARBA00023002"/>
    </source>
</evidence>
<comment type="similarity">
    <text evidence="4">Belongs to the carotenoid/retinoid oxidoreductase family.</text>
</comment>
<comment type="caution">
    <text evidence="6">The sequence shown here is derived from an EMBL/GenBank/DDBJ whole genome shotgun (WGS) entry which is preliminary data.</text>
</comment>
<dbReference type="NCBIfam" id="TIGR02734">
    <property type="entry name" value="crtI_fam"/>
    <property type="match status" value="1"/>
</dbReference>
<dbReference type="Gene3D" id="3.50.50.60">
    <property type="entry name" value="FAD/NAD(P)-binding domain"/>
    <property type="match status" value="2"/>
</dbReference>
<keyword evidence="7" id="KW-1185">Reference proteome</keyword>
<dbReference type="GO" id="GO:0016117">
    <property type="term" value="P:carotenoid biosynthetic process"/>
    <property type="evidence" value="ECO:0007669"/>
    <property type="project" value="UniProtKB-KW"/>
</dbReference>
<evidence type="ECO:0000256" key="1">
    <source>
        <dbReference type="ARBA" id="ARBA00004829"/>
    </source>
</evidence>
<keyword evidence="3 4" id="KW-0560">Oxidoreductase</keyword>
<gene>
    <name evidence="6" type="ORF">GCM10010102_11880</name>
</gene>
<accession>A0A8H9GEX9</accession>
<reference evidence="6" key="1">
    <citation type="journal article" date="2014" name="Int. J. Syst. Evol. Microbiol.">
        <title>Complete genome sequence of Corynebacterium casei LMG S-19264T (=DSM 44701T), isolated from a smear-ripened cheese.</title>
        <authorList>
            <consortium name="US DOE Joint Genome Institute (JGI-PGF)"/>
            <person name="Walter F."/>
            <person name="Albersmeier A."/>
            <person name="Kalinowski J."/>
            <person name="Ruckert C."/>
        </authorList>
    </citation>
    <scope>NUCLEOTIDE SEQUENCE</scope>
    <source>
        <strain evidence="6">JCM 3051</strain>
    </source>
</reference>
<dbReference type="RefSeq" id="WP_171106932.1">
    <property type="nucleotide sequence ID" value="NZ_BMPT01000003.1"/>
</dbReference>
<reference evidence="6" key="2">
    <citation type="submission" date="2020-09" db="EMBL/GenBank/DDBJ databases">
        <authorList>
            <person name="Sun Q."/>
            <person name="Ohkuma M."/>
        </authorList>
    </citation>
    <scope>NUCLEOTIDE SEQUENCE</scope>
    <source>
        <strain evidence="6">JCM 3051</strain>
    </source>
</reference>
<evidence type="ECO:0000256" key="4">
    <source>
        <dbReference type="RuleBase" id="RU362075"/>
    </source>
</evidence>
<dbReference type="AlphaFoldDB" id="A0A8H9GEX9"/>
<protein>
    <submittedName>
        <fullName evidence="6">Phytoene desaturase</fullName>
    </submittedName>
</protein>
<proteinExistence type="inferred from homology"/>
<evidence type="ECO:0000313" key="7">
    <source>
        <dbReference type="Proteomes" id="UP000655589"/>
    </source>
</evidence>
<dbReference type="Pfam" id="PF01593">
    <property type="entry name" value="Amino_oxidase"/>
    <property type="match status" value="1"/>
</dbReference>
<dbReference type="SUPFAM" id="SSF51905">
    <property type="entry name" value="FAD/NAD(P)-binding domain"/>
    <property type="match status" value="1"/>
</dbReference>
<sequence>MTPVVGRDVVVVGGGISGLATAALLAREGASVTLLEARDELGGRAGRWEQGGFRFDTGPSWYLMPEVFDHFFRLLGTSADEELDLVRLDPSYRVFFEGDAEPFDLPAEGAREALLGLDPSAADRLGAYLDSAGDTYRIATERFLYGTFASLRPLLDADLLRRAPRLARLLTEPLDHFIRRHSADERVRRVLGYPAVFLGTSPTAAPSMYHLMSHLDVTQGVLYPKGGFAAVVDAVARLAEREGAKLLTGRRVRRITVSDGHASGVVVDDGTGGTYHLAADVVVSSADLHVTEQRLLDPRHRSRSRRWWARRDPGPGAVLALLGVRGELPALAHHTLLFARDWEEGFEAIYGRDPHVPSPASLYVCRPSATDDVAPPGHENLFVLVPAPADTSIGAGGVDGAGDVGVERVVDRAIAQIADWTGTPDLAERVVLRRTVGPADFERDLGAWRGGALGPGHTLRQSAMFRGPNASPRVRNLLYAGATTIPGIGLPMCLISAELVLKRLRGDTSGGPLGHGALPRRTEGRK</sequence>
<keyword evidence="2 4" id="KW-0125">Carotenoid biosynthesis</keyword>
<dbReference type="PANTHER" id="PTHR43734">
    <property type="entry name" value="PHYTOENE DESATURASE"/>
    <property type="match status" value="1"/>
</dbReference>
<comment type="pathway">
    <text evidence="1 4">Carotenoid biosynthesis.</text>
</comment>
<dbReference type="InterPro" id="IPR036188">
    <property type="entry name" value="FAD/NAD-bd_sf"/>
</dbReference>
<dbReference type="PANTHER" id="PTHR43734:SF1">
    <property type="entry name" value="PHYTOENE DESATURASE"/>
    <property type="match status" value="1"/>
</dbReference>
<evidence type="ECO:0000313" key="6">
    <source>
        <dbReference type="EMBL" id="GGM17797.1"/>
    </source>
</evidence>
<feature type="domain" description="Amine oxidase" evidence="5">
    <location>
        <begin position="16"/>
        <end position="498"/>
    </location>
</feature>
<dbReference type="Proteomes" id="UP000655589">
    <property type="component" value="Unassembled WGS sequence"/>
</dbReference>